<organism evidence="6 7">
    <name type="scientific">Plectus sambesii</name>
    <dbReference type="NCBI Taxonomy" id="2011161"/>
    <lineage>
        <taxon>Eukaryota</taxon>
        <taxon>Metazoa</taxon>
        <taxon>Ecdysozoa</taxon>
        <taxon>Nematoda</taxon>
        <taxon>Chromadorea</taxon>
        <taxon>Plectida</taxon>
        <taxon>Plectina</taxon>
        <taxon>Plectoidea</taxon>
        <taxon>Plectidae</taxon>
        <taxon>Plectus</taxon>
    </lineage>
</organism>
<feature type="transmembrane region" description="Helical" evidence="5">
    <location>
        <begin position="42"/>
        <end position="63"/>
    </location>
</feature>
<evidence type="ECO:0000256" key="5">
    <source>
        <dbReference type="RuleBase" id="RU004379"/>
    </source>
</evidence>
<name>A0A914WYK3_9BILA</name>
<dbReference type="Proteomes" id="UP000887566">
    <property type="component" value="Unplaced"/>
</dbReference>
<evidence type="ECO:0000256" key="4">
    <source>
        <dbReference type="ARBA" id="ARBA00023136"/>
    </source>
</evidence>
<dbReference type="CDD" id="cd10428">
    <property type="entry name" value="LFG_like"/>
    <property type="match status" value="1"/>
</dbReference>
<feature type="transmembrane region" description="Helical" evidence="5">
    <location>
        <begin position="190"/>
        <end position="207"/>
    </location>
</feature>
<feature type="transmembrane region" description="Helical" evidence="5">
    <location>
        <begin position="106"/>
        <end position="124"/>
    </location>
</feature>
<dbReference type="GO" id="GO:0005783">
    <property type="term" value="C:endoplasmic reticulum"/>
    <property type="evidence" value="ECO:0007669"/>
    <property type="project" value="TreeGrafter"/>
</dbReference>
<dbReference type="GO" id="GO:0016020">
    <property type="term" value="C:membrane"/>
    <property type="evidence" value="ECO:0007669"/>
    <property type="project" value="UniProtKB-SubCell"/>
</dbReference>
<feature type="transmembrane region" description="Helical" evidence="5">
    <location>
        <begin position="162"/>
        <end position="184"/>
    </location>
</feature>
<sequence length="284" mass="31711">MMSYSTEPSAPKYGTVVDAGQQEYGGLQFDEKSIRRGFIRKVFTVLTIQLLIVTAMIAAVVASEDTRLYVQQNNWIYWVSYGVFLVTYITLLCCEGPRRQFPLNMILLVVLTLAIGYMTAMISAMYSTNIVLWAIGICTLCCFSIIVFSCQTKYDFTGCMGVMYVIGMCVLMFGLLTIFVTLIAGETILNLIYAVVMAIVFMVYIAIDIQMIVGGRTYELHPEELSECEVEAEQHVNITEVDETRNSGRSWNNLPSGYMLCYSDDDNKAAAGTGLHIPASLMFI</sequence>
<dbReference type="Pfam" id="PF01027">
    <property type="entry name" value="Bax1-I"/>
    <property type="match status" value="1"/>
</dbReference>
<evidence type="ECO:0000313" key="7">
    <source>
        <dbReference type="WBParaSite" id="PSAMB.scaffold5312size12059.g26328.t1"/>
    </source>
</evidence>
<keyword evidence="3 5" id="KW-1133">Transmembrane helix</keyword>
<comment type="subcellular location">
    <subcellularLocation>
        <location evidence="1">Membrane</location>
        <topology evidence="1">Multi-pass membrane protein</topology>
    </subcellularLocation>
</comment>
<dbReference type="WBParaSite" id="PSAMB.scaffold5312size12059.g26328.t1">
    <property type="protein sequence ID" value="PSAMB.scaffold5312size12059.g26328.t1"/>
    <property type="gene ID" value="PSAMB.scaffold5312size12059.g26328"/>
</dbReference>
<dbReference type="AlphaFoldDB" id="A0A914WYK3"/>
<accession>A0A914WYK3</accession>
<evidence type="ECO:0000256" key="2">
    <source>
        <dbReference type="ARBA" id="ARBA00022692"/>
    </source>
</evidence>
<dbReference type="GO" id="GO:0005794">
    <property type="term" value="C:Golgi apparatus"/>
    <property type="evidence" value="ECO:0007669"/>
    <property type="project" value="TreeGrafter"/>
</dbReference>
<feature type="transmembrane region" description="Helical" evidence="5">
    <location>
        <begin position="75"/>
        <end position="94"/>
    </location>
</feature>
<dbReference type="InterPro" id="IPR006214">
    <property type="entry name" value="Bax_inhibitor_1-related"/>
</dbReference>
<keyword evidence="2 5" id="KW-0812">Transmembrane</keyword>
<evidence type="ECO:0000313" key="6">
    <source>
        <dbReference type="Proteomes" id="UP000887566"/>
    </source>
</evidence>
<evidence type="ECO:0000256" key="3">
    <source>
        <dbReference type="ARBA" id="ARBA00022989"/>
    </source>
</evidence>
<reference evidence="7" key="1">
    <citation type="submission" date="2022-11" db="UniProtKB">
        <authorList>
            <consortium name="WormBaseParasite"/>
        </authorList>
    </citation>
    <scope>IDENTIFICATION</scope>
</reference>
<protein>
    <submittedName>
        <fullName evidence="7">Uncharacterized protein</fullName>
    </submittedName>
</protein>
<feature type="transmembrane region" description="Helical" evidence="5">
    <location>
        <begin position="130"/>
        <end position="150"/>
    </location>
</feature>
<evidence type="ECO:0000256" key="1">
    <source>
        <dbReference type="ARBA" id="ARBA00004141"/>
    </source>
</evidence>
<proteinExistence type="inferred from homology"/>
<dbReference type="PANTHER" id="PTHR23291:SF127">
    <property type="entry name" value="PROTEIN LIFEGUARD 1-LIKE"/>
    <property type="match status" value="1"/>
</dbReference>
<keyword evidence="4 5" id="KW-0472">Membrane</keyword>
<dbReference type="PANTHER" id="PTHR23291">
    <property type="entry name" value="BAX INHIBITOR-RELATED"/>
    <property type="match status" value="1"/>
</dbReference>
<dbReference type="GO" id="GO:2001234">
    <property type="term" value="P:negative regulation of apoptotic signaling pathway"/>
    <property type="evidence" value="ECO:0007669"/>
    <property type="project" value="TreeGrafter"/>
</dbReference>
<keyword evidence="6" id="KW-1185">Reference proteome</keyword>
<comment type="similarity">
    <text evidence="5">Belongs to the BI1 family.</text>
</comment>